<accession>A0A7X2PAF9</accession>
<dbReference type="InterPro" id="IPR002823">
    <property type="entry name" value="DUF112_TM"/>
</dbReference>
<evidence type="ECO:0000313" key="3">
    <source>
        <dbReference type="EMBL" id="MSU05233.1"/>
    </source>
</evidence>
<feature type="transmembrane region" description="Helical" evidence="1">
    <location>
        <begin position="470"/>
        <end position="495"/>
    </location>
</feature>
<feature type="transmembrane region" description="Helical" evidence="1">
    <location>
        <begin position="435"/>
        <end position="450"/>
    </location>
</feature>
<feature type="transmembrane region" description="Helical" evidence="1">
    <location>
        <begin position="199"/>
        <end position="218"/>
    </location>
</feature>
<dbReference type="Proteomes" id="UP000460549">
    <property type="component" value="Unassembled WGS sequence"/>
</dbReference>
<evidence type="ECO:0000256" key="1">
    <source>
        <dbReference type="SAM" id="Phobius"/>
    </source>
</evidence>
<keyword evidence="4" id="KW-1185">Reference proteome</keyword>
<dbReference type="PANTHER" id="PTHR35342">
    <property type="entry name" value="TRICARBOXYLIC TRANSPORT PROTEIN"/>
    <property type="match status" value="1"/>
</dbReference>
<feature type="domain" description="DUF112" evidence="2">
    <location>
        <begin position="21"/>
        <end position="442"/>
    </location>
</feature>
<organism evidence="3 4">
    <name type="scientific">Bullifex porci</name>
    <dbReference type="NCBI Taxonomy" id="2606638"/>
    <lineage>
        <taxon>Bacteria</taxon>
        <taxon>Pseudomonadati</taxon>
        <taxon>Spirochaetota</taxon>
        <taxon>Spirochaetia</taxon>
        <taxon>Spirochaetales</taxon>
        <taxon>Spirochaetaceae</taxon>
        <taxon>Bullifex</taxon>
    </lineage>
</organism>
<evidence type="ECO:0000313" key="4">
    <source>
        <dbReference type="Proteomes" id="UP000460549"/>
    </source>
</evidence>
<sequence length="507" mass="52665">MENFQMLFHGFTVVLSLQNIGACLLGAVLGLVVGAMPGIGSLAGVALLLPLTYKFNPTTAIIMLGALYYSNMYGGSFSAILLNIPGDSPAVMTALDGYPMATKRKRPGQALFTANMASFVGGTIGMIILTFMGPALADVGLHFGPAEMAVLLLVAMTSIGWLVGSNPTNGVVLSLVGILIASIGMDLQTGSPRFNFGNIYLLGGVKFIPFVIGTVGFAQVMRLMDEKEDTTKSEITEKLTIRGSLLTPHDFKRLLPPAIRSGIMGTFVGVLPGAGATTGAFLGYAMQRAFKNEDPLGSGAVEGIAACEAANNAAAAGSFAPLLALGIPGSGTGAVLLGGLMMWGLNPGPLLFTNEPEFAWGLIASLFLANLLTLIIALGIIPVLIKILSVPVKVIIPIIMVVCLVGGYSDTYSMYGVIIMLISGICGYVLEKSGFSTAPMLLAFVLAPLLEDNMRKAFVISGGSVSGVFFNSAISIVLTVVFIAIAATPIVRAILTKCGVLKVKKAK</sequence>
<feature type="transmembrane region" description="Helical" evidence="1">
    <location>
        <begin position="110"/>
        <end position="131"/>
    </location>
</feature>
<dbReference type="Pfam" id="PF01970">
    <property type="entry name" value="TctA"/>
    <property type="match status" value="1"/>
</dbReference>
<feature type="transmembrane region" description="Helical" evidence="1">
    <location>
        <begin position="61"/>
        <end position="82"/>
    </location>
</feature>
<evidence type="ECO:0000259" key="2">
    <source>
        <dbReference type="Pfam" id="PF01970"/>
    </source>
</evidence>
<proteinExistence type="predicted"/>
<feature type="transmembrane region" description="Helical" evidence="1">
    <location>
        <begin position="388"/>
        <end position="408"/>
    </location>
</feature>
<dbReference type="EMBL" id="VUNN01000001">
    <property type="protein sequence ID" value="MSU05233.1"/>
    <property type="molecule type" value="Genomic_DNA"/>
</dbReference>
<feature type="transmembrane region" description="Helical" evidence="1">
    <location>
        <begin position="414"/>
        <end position="430"/>
    </location>
</feature>
<keyword evidence="1" id="KW-1133">Transmembrane helix</keyword>
<dbReference type="RefSeq" id="WP_154424136.1">
    <property type="nucleotide sequence ID" value="NZ_JAQYGB010000085.1"/>
</dbReference>
<keyword evidence="1" id="KW-0812">Transmembrane</keyword>
<gene>
    <name evidence="3" type="ORF">FYJ80_00330</name>
</gene>
<dbReference type="PANTHER" id="PTHR35342:SF5">
    <property type="entry name" value="TRICARBOXYLIC TRANSPORT PROTEIN"/>
    <property type="match status" value="1"/>
</dbReference>
<protein>
    <submittedName>
        <fullName evidence="3">Tricarboxylate transporter</fullName>
    </submittedName>
</protein>
<feature type="transmembrane region" description="Helical" evidence="1">
    <location>
        <begin position="358"/>
        <end position="381"/>
    </location>
</feature>
<keyword evidence="1" id="KW-0472">Membrane</keyword>
<feature type="transmembrane region" description="Helical" evidence="1">
    <location>
        <begin position="322"/>
        <end position="346"/>
    </location>
</feature>
<name>A0A7X2PAF9_9SPIO</name>
<feature type="transmembrane region" description="Helical" evidence="1">
    <location>
        <begin position="170"/>
        <end position="187"/>
    </location>
</feature>
<comment type="caution">
    <text evidence="3">The sequence shown here is derived from an EMBL/GenBank/DDBJ whole genome shotgun (WGS) entry which is preliminary data.</text>
</comment>
<reference evidence="3 4" key="1">
    <citation type="submission" date="2019-08" db="EMBL/GenBank/DDBJ databases">
        <title>In-depth cultivation of the pig gut microbiome towards novel bacterial diversity and tailored functional studies.</title>
        <authorList>
            <person name="Wylensek D."/>
            <person name="Hitch T.C.A."/>
            <person name="Clavel T."/>
        </authorList>
    </citation>
    <scope>NUCLEOTIDE SEQUENCE [LARGE SCALE GENOMIC DNA]</scope>
    <source>
        <strain evidence="3 4">NM-380-WT-3C1</strain>
    </source>
</reference>
<dbReference type="AlphaFoldDB" id="A0A7X2PAF9"/>
<feature type="transmembrane region" description="Helical" evidence="1">
    <location>
        <begin position="21"/>
        <end position="49"/>
    </location>
</feature>